<proteinExistence type="predicted"/>
<accession>A0AAU7UCW2</accession>
<gene>
    <name evidence="1" type="ORF">ABOD76_08460</name>
</gene>
<dbReference type="AlphaFoldDB" id="A0AAU7UCW2"/>
<dbReference type="EMBL" id="CP158299">
    <property type="protein sequence ID" value="XBV86329.1"/>
    <property type="molecule type" value="Genomic_DNA"/>
</dbReference>
<dbReference type="KEGG" id="dsc:ABOD76_08460"/>
<protein>
    <submittedName>
        <fullName evidence="1">Uncharacterized protein</fullName>
    </submittedName>
</protein>
<reference evidence="1" key="1">
    <citation type="submission" date="2024-06" db="EMBL/GenBank/DDBJ databases">
        <title>Draft Genome Sequence of Deinococcus sonorensis Type Strain KR-87, a Biofilm Producing Representative of the Genus Deinococcus.</title>
        <authorList>
            <person name="Boren L.S."/>
            <person name="Grosso R.A."/>
            <person name="Hugenberg-Cox A.N."/>
            <person name="Hill J.T.E."/>
            <person name="Albert C.M."/>
            <person name="Tuohy J.M."/>
        </authorList>
    </citation>
    <scope>NUCLEOTIDE SEQUENCE</scope>
    <source>
        <strain evidence="1">KR-87</strain>
    </source>
</reference>
<organism evidence="1">
    <name type="scientific">Deinococcus sonorensis KR-87</name>
    <dbReference type="NCBI Taxonomy" id="694439"/>
    <lineage>
        <taxon>Bacteria</taxon>
        <taxon>Thermotogati</taxon>
        <taxon>Deinococcota</taxon>
        <taxon>Deinococci</taxon>
        <taxon>Deinococcales</taxon>
        <taxon>Deinococcaceae</taxon>
        <taxon>Deinococcus</taxon>
    </lineage>
</organism>
<evidence type="ECO:0000313" key="1">
    <source>
        <dbReference type="EMBL" id="XBV86329.1"/>
    </source>
</evidence>
<sequence length="47" mass="5261">MKKAAGLRHLNPALNEDDEPLMTTALMAAANCHTFPICISIRTHWKK</sequence>
<name>A0AAU7UCW2_9DEIO</name>
<dbReference type="RefSeq" id="WP_350244396.1">
    <property type="nucleotide sequence ID" value="NZ_CP158299.1"/>
</dbReference>